<gene>
    <name evidence="3" type="ORF">SAMN04488500_102169</name>
</gene>
<evidence type="ECO:0000313" key="4">
    <source>
        <dbReference type="Proteomes" id="UP000192738"/>
    </source>
</evidence>
<keyword evidence="2 3" id="KW-0808">Transferase</keyword>
<dbReference type="PANTHER" id="PTHR23416">
    <property type="entry name" value="SIALIC ACID SYNTHASE-RELATED"/>
    <property type="match status" value="1"/>
</dbReference>
<dbReference type="Proteomes" id="UP000192738">
    <property type="component" value="Unassembled WGS sequence"/>
</dbReference>
<dbReference type="InterPro" id="IPR011004">
    <property type="entry name" value="Trimer_LpxA-like_sf"/>
</dbReference>
<dbReference type="GO" id="GO:0005829">
    <property type="term" value="C:cytosol"/>
    <property type="evidence" value="ECO:0007669"/>
    <property type="project" value="TreeGrafter"/>
</dbReference>
<accession>A0A1W1YSY7</accession>
<evidence type="ECO:0000313" key="3">
    <source>
        <dbReference type="EMBL" id="SMC39327.1"/>
    </source>
</evidence>
<evidence type="ECO:0000256" key="2">
    <source>
        <dbReference type="ARBA" id="ARBA00022679"/>
    </source>
</evidence>
<dbReference type="RefSeq" id="WP_084574075.1">
    <property type="nucleotide sequence ID" value="NZ_CP155572.1"/>
</dbReference>
<keyword evidence="4" id="KW-1185">Reference proteome</keyword>
<dbReference type="Gene3D" id="2.160.10.10">
    <property type="entry name" value="Hexapeptide repeat proteins"/>
    <property type="match status" value="1"/>
</dbReference>
<dbReference type="InterPro" id="IPR001451">
    <property type="entry name" value="Hexapep"/>
</dbReference>
<dbReference type="SUPFAM" id="SSF51161">
    <property type="entry name" value="Trimeric LpxA-like enzymes"/>
    <property type="match status" value="1"/>
</dbReference>
<dbReference type="Pfam" id="PF00132">
    <property type="entry name" value="Hexapep"/>
    <property type="match status" value="1"/>
</dbReference>
<comment type="similarity">
    <text evidence="1">Belongs to the transferase hexapeptide repeat family.</text>
</comment>
<dbReference type="EMBL" id="FWXI01000002">
    <property type="protein sequence ID" value="SMC39327.1"/>
    <property type="molecule type" value="Genomic_DNA"/>
</dbReference>
<reference evidence="3 4" key="1">
    <citation type="submission" date="2017-04" db="EMBL/GenBank/DDBJ databases">
        <authorList>
            <person name="Afonso C.L."/>
            <person name="Miller P.J."/>
            <person name="Scott M.A."/>
            <person name="Spackman E."/>
            <person name="Goraichik I."/>
            <person name="Dimitrov K.M."/>
            <person name="Suarez D.L."/>
            <person name="Swayne D.E."/>
        </authorList>
    </citation>
    <scope>NUCLEOTIDE SEQUENCE [LARGE SCALE GENOMIC DNA]</scope>
    <source>
        <strain evidence="3 4">DSM 5090</strain>
    </source>
</reference>
<dbReference type="STRING" id="112901.SAMN04488500_102169"/>
<organism evidence="3 4">
    <name type="scientific">Sporomusa malonica</name>
    <dbReference type="NCBI Taxonomy" id="112901"/>
    <lineage>
        <taxon>Bacteria</taxon>
        <taxon>Bacillati</taxon>
        <taxon>Bacillota</taxon>
        <taxon>Negativicutes</taxon>
        <taxon>Selenomonadales</taxon>
        <taxon>Sporomusaceae</taxon>
        <taxon>Sporomusa</taxon>
    </lineage>
</organism>
<protein>
    <submittedName>
        <fullName evidence="3">Transferase hexapeptide (Six repeat-containing protein)</fullName>
    </submittedName>
</protein>
<dbReference type="PANTHER" id="PTHR23416:SF23">
    <property type="entry name" value="ACETYLTRANSFERASE C18B11.09C-RELATED"/>
    <property type="match status" value="1"/>
</dbReference>
<sequence length="173" mass="19154">MYKTLKLVNKLRKIIKRFIFTKIVKAIAKKVGKDLIVNGYTLVTPTTILGDNVSFNGMKMFGGGQIVIGNNFHSGVDCMIISQNHNFDSGETIPYDKTYIYKDVVIEDNVWIGSKVNILGGVTIGEGAIIQAGSTVVNDIPACAIAGGHPARVFKYRNKEHYYKLKSENKVLR</sequence>
<dbReference type="GO" id="GO:0008374">
    <property type="term" value="F:O-acyltransferase activity"/>
    <property type="evidence" value="ECO:0007669"/>
    <property type="project" value="TreeGrafter"/>
</dbReference>
<proteinExistence type="inferred from homology"/>
<dbReference type="OrthoDB" id="9801697at2"/>
<evidence type="ECO:0000256" key="1">
    <source>
        <dbReference type="ARBA" id="ARBA00007274"/>
    </source>
</evidence>
<name>A0A1W1YSY7_9FIRM</name>
<dbReference type="InterPro" id="IPR051159">
    <property type="entry name" value="Hexapeptide_acetyltransf"/>
</dbReference>
<dbReference type="AlphaFoldDB" id="A0A1W1YSY7"/>
<dbReference type="CDD" id="cd04647">
    <property type="entry name" value="LbH_MAT_like"/>
    <property type="match status" value="1"/>
</dbReference>